<evidence type="ECO:0000313" key="2">
    <source>
        <dbReference type="EMBL" id="MBB5375321.1"/>
    </source>
</evidence>
<protein>
    <submittedName>
        <fullName evidence="2">Uncharacterized protein</fullName>
    </submittedName>
</protein>
<evidence type="ECO:0000313" key="1">
    <source>
        <dbReference type="EMBL" id="GHF30129.1"/>
    </source>
</evidence>
<gene>
    <name evidence="1" type="ORF">GCM10017781_02760</name>
    <name evidence="2" type="ORF">HNQ07_000765</name>
</gene>
<dbReference type="Proteomes" id="UP000539473">
    <property type="component" value="Unassembled WGS sequence"/>
</dbReference>
<reference evidence="4" key="2">
    <citation type="journal article" date="2019" name="Int. J. Syst. Evol. Microbiol.">
        <title>The Global Catalogue of Microorganisms (GCM) 10K type strain sequencing project: providing services to taxonomists for standard genome sequencing and annotation.</title>
        <authorList>
            <consortium name="The Broad Institute Genomics Platform"/>
            <consortium name="The Broad Institute Genome Sequencing Center for Infectious Disease"/>
            <person name="Wu L."/>
            <person name="Ma J."/>
        </authorList>
    </citation>
    <scope>NUCLEOTIDE SEQUENCE [LARGE SCALE GENOMIC DNA]</scope>
    <source>
        <strain evidence="4">CGMCC 1.18437</strain>
    </source>
</reference>
<proteinExistence type="predicted"/>
<dbReference type="AlphaFoldDB" id="A0A7W8NN34"/>
<dbReference type="RefSeq" id="WP_184109539.1">
    <property type="nucleotide sequence ID" value="NZ_BNAJ01000001.1"/>
</dbReference>
<dbReference type="EMBL" id="JACHFK010000001">
    <property type="protein sequence ID" value="MBB5375321.1"/>
    <property type="molecule type" value="Genomic_DNA"/>
</dbReference>
<reference evidence="1" key="4">
    <citation type="submission" date="2024-05" db="EMBL/GenBank/DDBJ databases">
        <authorList>
            <person name="Sun Q."/>
            <person name="Zhou Y."/>
        </authorList>
    </citation>
    <scope>NUCLEOTIDE SEQUENCE</scope>
    <source>
        <strain evidence="1">CGMCC 1.18437</strain>
    </source>
</reference>
<comment type="caution">
    <text evidence="2">The sequence shown here is derived from an EMBL/GenBank/DDBJ whole genome shotgun (WGS) entry which is preliminary data.</text>
</comment>
<reference evidence="2 3" key="3">
    <citation type="submission" date="2020-08" db="EMBL/GenBank/DDBJ databases">
        <title>Genomic Encyclopedia of Type Strains, Phase IV (KMG-IV): sequencing the most valuable type-strain genomes for metagenomic binning, comparative biology and taxonomic classification.</title>
        <authorList>
            <person name="Goeker M."/>
        </authorList>
    </citation>
    <scope>NUCLEOTIDE SEQUENCE [LARGE SCALE GENOMIC DNA]</scope>
    <source>
        <strain evidence="2 3">DSM 27521</strain>
    </source>
</reference>
<evidence type="ECO:0000313" key="3">
    <source>
        <dbReference type="Proteomes" id="UP000539473"/>
    </source>
</evidence>
<evidence type="ECO:0000313" key="4">
    <source>
        <dbReference type="Proteomes" id="UP000619376"/>
    </source>
</evidence>
<dbReference type="EMBL" id="BNAJ01000001">
    <property type="protein sequence ID" value="GHF30129.1"/>
    <property type="molecule type" value="Genomic_DNA"/>
</dbReference>
<organism evidence="2 3">
    <name type="scientific">Deinococcus metalli</name>
    <dbReference type="NCBI Taxonomy" id="1141878"/>
    <lineage>
        <taxon>Bacteria</taxon>
        <taxon>Thermotogati</taxon>
        <taxon>Deinococcota</taxon>
        <taxon>Deinococci</taxon>
        <taxon>Deinococcales</taxon>
        <taxon>Deinococcaceae</taxon>
        <taxon>Deinococcus</taxon>
    </lineage>
</organism>
<accession>A0A7W8NN34</accession>
<dbReference type="Proteomes" id="UP000619376">
    <property type="component" value="Unassembled WGS sequence"/>
</dbReference>
<reference evidence="1" key="1">
    <citation type="journal article" date="2014" name="Int. J. Syst. Evol. Microbiol.">
        <title>Complete genome of a new Firmicutes species belonging to the dominant human colonic microbiota ('Ruminococcus bicirculans') reveals two chromosomes and a selective capacity to utilize plant glucans.</title>
        <authorList>
            <consortium name="NISC Comparative Sequencing Program"/>
            <person name="Wegmann U."/>
            <person name="Louis P."/>
            <person name="Goesmann A."/>
            <person name="Henrissat B."/>
            <person name="Duncan S.H."/>
            <person name="Flint H.J."/>
        </authorList>
    </citation>
    <scope>NUCLEOTIDE SEQUENCE</scope>
    <source>
        <strain evidence="1">CGMCC 1.18437</strain>
    </source>
</reference>
<sequence>MPFTLNLAGLTDEELQALLGADRALAVLPDVSRARLAGRHLPGPALPDRLDVVLQGDGVPGSTPELTRAIAQHAAALVAAGAVEAGGTWRQEPGGLWVRPYTLGQDTAVLLRWNELEPAAGVGVQVLTWLKDDASGSAGVLTGNRPAGLVPAPSEEVDVHVQAGLGGRELLEQHAAHVLRHGRTRRLPADAPWWEPWQALYALNLRAWERRGLLLGVRLA</sequence>
<name>A0A7W8NN34_9DEIO</name>
<keyword evidence="4" id="KW-1185">Reference proteome</keyword>